<dbReference type="EMBL" id="LT966316">
    <property type="protein sequence ID" value="SOU92528.1"/>
    <property type="molecule type" value="Genomic_DNA"/>
</dbReference>
<dbReference type="RefSeq" id="WP_021812082.1">
    <property type="nucleotide sequence ID" value="NZ_OBMB01000001.1"/>
</dbReference>
<feature type="transmembrane region" description="Helical" evidence="1">
    <location>
        <begin position="77"/>
        <end position="98"/>
    </location>
</feature>
<dbReference type="PROSITE" id="PS51257">
    <property type="entry name" value="PROKAR_LIPOPROTEIN"/>
    <property type="match status" value="1"/>
</dbReference>
<evidence type="ECO:0000256" key="1">
    <source>
        <dbReference type="SAM" id="Phobius"/>
    </source>
</evidence>
<name>A0A2I2MFP7_9BACT</name>
<proteinExistence type="predicted"/>
<keyword evidence="1" id="KW-0472">Membrane</keyword>
<keyword evidence="1" id="KW-0812">Transmembrane</keyword>
<gene>
    <name evidence="2" type="ORF">LFTS_01155</name>
</gene>
<feature type="transmembrane region" description="Helical" evidence="1">
    <location>
        <begin position="12"/>
        <end position="44"/>
    </location>
</feature>
<accession>A0A2I2MFP7</accession>
<reference evidence="2" key="1">
    <citation type="submission" date="2017-12" db="EMBL/GenBank/DDBJ databases">
        <authorList>
            <consortium name="SysMetEx"/>
        </authorList>
    </citation>
    <scope>NUCLEOTIDE SEQUENCE</scope>
    <source>
        <strain evidence="2">Pb_238</strain>
    </source>
</reference>
<evidence type="ECO:0000313" key="2">
    <source>
        <dbReference type="EMBL" id="SOU92528.1"/>
    </source>
</evidence>
<feature type="transmembrane region" description="Helical" evidence="1">
    <location>
        <begin position="104"/>
        <end position="122"/>
    </location>
</feature>
<keyword evidence="1" id="KW-1133">Transmembrane helix</keyword>
<feature type="transmembrane region" description="Helical" evidence="1">
    <location>
        <begin position="50"/>
        <end position="70"/>
    </location>
</feature>
<dbReference type="AlphaFoldDB" id="A0A2I2MFP7"/>
<protein>
    <submittedName>
        <fullName evidence="2">MerC mercury resistance protein</fullName>
    </submittedName>
</protein>
<sequence length="130" mass="13141" precursor="true">MNNDTVKNGTGVAGILGILGAAMGCSLCFPALASLGGALGLGFLGRHEGILVRAVIPLLAAAILAVNLLGSRGRGGWIRLWGASGPVLVLGATVLLIGHKGWQTVFYAGVASMALFSAWGLIARKKSCSL</sequence>
<organism evidence="2">
    <name type="scientific">Leptospirillum ferriphilum</name>
    <dbReference type="NCBI Taxonomy" id="178606"/>
    <lineage>
        <taxon>Bacteria</taxon>
        <taxon>Pseudomonadati</taxon>
        <taxon>Nitrospirota</taxon>
        <taxon>Nitrospiria</taxon>
        <taxon>Nitrospirales</taxon>
        <taxon>Nitrospiraceae</taxon>
        <taxon>Leptospirillum</taxon>
    </lineage>
</organism>